<feature type="domain" description="Probable ubiquitin-like-specific protease 2A/B PH" evidence="1">
    <location>
        <begin position="89"/>
        <end position="174"/>
    </location>
</feature>
<accession>A0A5D3C973</accession>
<dbReference type="GO" id="GO:0008233">
    <property type="term" value="F:peptidase activity"/>
    <property type="evidence" value="ECO:0007669"/>
    <property type="project" value="UniProtKB-KW"/>
</dbReference>
<dbReference type="Pfam" id="PF25352">
    <property type="entry name" value="PH_ULP"/>
    <property type="match status" value="1"/>
</dbReference>
<dbReference type="EMBL" id="SSTD01013385">
    <property type="protein sequence ID" value="TYK06899.1"/>
    <property type="molecule type" value="Genomic_DNA"/>
</dbReference>
<dbReference type="GO" id="GO:0006508">
    <property type="term" value="P:proteolysis"/>
    <property type="evidence" value="ECO:0007669"/>
    <property type="project" value="UniProtKB-KW"/>
</dbReference>
<keyword evidence="2" id="KW-0378">Hydrolase</keyword>
<dbReference type="AlphaFoldDB" id="A0A5D3C973"/>
<organism evidence="2 3">
    <name type="scientific">Cucumis melo var. makuwa</name>
    <name type="common">Oriental melon</name>
    <dbReference type="NCBI Taxonomy" id="1194695"/>
    <lineage>
        <taxon>Eukaryota</taxon>
        <taxon>Viridiplantae</taxon>
        <taxon>Streptophyta</taxon>
        <taxon>Embryophyta</taxon>
        <taxon>Tracheophyta</taxon>
        <taxon>Spermatophyta</taxon>
        <taxon>Magnoliopsida</taxon>
        <taxon>eudicotyledons</taxon>
        <taxon>Gunneridae</taxon>
        <taxon>Pentapetalae</taxon>
        <taxon>rosids</taxon>
        <taxon>fabids</taxon>
        <taxon>Cucurbitales</taxon>
        <taxon>Cucurbitaceae</taxon>
        <taxon>Benincaseae</taxon>
        <taxon>Cucumis</taxon>
    </lineage>
</organism>
<protein>
    <submittedName>
        <fullName evidence="2">Putative ubiquitin-like-specific protease 2A isoform X2</fullName>
    </submittedName>
</protein>
<dbReference type="PANTHER" id="PTHR47764">
    <property type="entry name" value="UBIQUITIN-LIKE-SPECIFIC PROTEASE 2B-RELATED"/>
    <property type="match status" value="1"/>
</dbReference>
<dbReference type="Proteomes" id="UP000321947">
    <property type="component" value="Unassembled WGS sequence"/>
</dbReference>
<sequence>MLATEFEIKDLGSLRYFFGMDATRSKDGIVISQQKYILDLLKEIGNLRCGLVETQMDPNPGQDHSEEISLIGKGMYQTIDTCGKDDFTVIFPDFVIYEGNWCTTSKLIFSCSCIKFQGSALSGLQRTFDSEWAVSDIIGIESEWCSRVETAIVNLRLKGKHFTGAENSNDISGTGGFEPLPIDALPRSLLRIPPPSYSVLFHFLIQRRQLREEQDLLQWQQLPQGMEIPARANLIIECTTWFQGFLNEKGFASGPQIRERVE</sequence>
<comment type="caution">
    <text evidence="2">The sequence shown here is derived from an EMBL/GenBank/DDBJ whole genome shotgun (WGS) entry which is preliminary data.</text>
</comment>
<evidence type="ECO:0000259" key="1">
    <source>
        <dbReference type="Pfam" id="PF25352"/>
    </source>
</evidence>
<evidence type="ECO:0000313" key="3">
    <source>
        <dbReference type="Proteomes" id="UP000321947"/>
    </source>
</evidence>
<gene>
    <name evidence="2" type="ORF">E5676_scaffold13G002060</name>
</gene>
<reference evidence="2 3" key="1">
    <citation type="submission" date="2019-08" db="EMBL/GenBank/DDBJ databases">
        <title>Draft genome sequences of two oriental melons (Cucumis melo L. var makuwa).</title>
        <authorList>
            <person name="Kwon S.-Y."/>
        </authorList>
    </citation>
    <scope>NUCLEOTIDE SEQUENCE [LARGE SCALE GENOMIC DNA]</scope>
    <source>
        <strain evidence="3">cv. Chang Bougi</strain>
        <tissue evidence="2">Leaf</tissue>
    </source>
</reference>
<proteinExistence type="predicted"/>
<name>A0A5D3C973_CUCMM</name>
<evidence type="ECO:0000313" key="2">
    <source>
        <dbReference type="EMBL" id="TYK06899.1"/>
    </source>
</evidence>
<dbReference type="PANTHER" id="PTHR47764:SF2">
    <property type="entry name" value="UBIQUITIN-LIKE PROTEASE FAMILY PROFILE DOMAIN-CONTAINING PROTEIN"/>
    <property type="match status" value="1"/>
</dbReference>
<dbReference type="InterPro" id="IPR057375">
    <property type="entry name" value="ULP2A/B_PH"/>
</dbReference>
<keyword evidence="2" id="KW-0645">Protease</keyword>